<comment type="caution">
    <text evidence="1">The sequence shown here is derived from an EMBL/GenBank/DDBJ whole genome shotgun (WGS) entry which is preliminary data.</text>
</comment>
<dbReference type="AlphaFoldDB" id="A0A8X6IMT1"/>
<name>A0A8X6IMT1_9ARAC</name>
<dbReference type="OrthoDB" id="6432501at2759"/>
<sequence>MRVEIQSHICHSMLAIEWKAAQSFCNLNELFGDISLENKPGRGRPSDFDDWALLAAVEEGESLTTRMLAEDFNVKQMGRSN</sequence>
<protein>
    <submittedName>
        <fullName evidence="1">Uncharacterized protein</fullName>
    </submittedName>
</protein>
<accession>A0A8X6IMT1</accession>
<dbReference type="Proteomes" id="UP000886998">
    <property type="component" value="Unassembled WGS sequence"/>
</dbReference>
<proteinExistence type="predicted"/>
<dbReference type="EMBL" id="BMAV01026711">
    <property type="protein sequence ID" value="GFS52693.1"/>
    <property type="molecule type" value="Genomic_DNA"/>
</dbReference>
<evidence type="ECO:0000313" key="1">
    <source>
        <dbReference type="EMBL" id="GFS52693.1"/>
    </source>
</evidence>
<keyword evidence="2" id="KW-1185">Reference proteome</keyword>
<reference evidence="1" key="1">
    <citation type="submission" date="2020-08" db="EMBL/GenBank/DDBJ databases">
        <title>Multicomponent nature underlies the extraordinary mechanical properties of spider dragline silk.</title>
        <authorList>
            <person name="Kono N."/>
            <person name="Nakamura H."/>
            <person name="Mori M."/>
            <person name="Yoshida Y."/>
            <person name="Ohtoshi R."/>
            <person name="Malay A.D."/>
            <person name="Moran D.A.P."/>
            <person name="Tomita M."/>
            <person name="Numata K."/>
            <person name="Arakawa K."/>
        </authorList>
    </citation>
    <scope>NUCLEOTIDE SEQUENCE</scope>
</reference>
<gene>
    <name evidence="1" type="ORF">TNIN_180871</name>
</gene>
<evidence type="ECO:0000313" key="2">
    <source>
        <dbReference type="Proteomes" id="UP000886998"/>
    </source>
</evidence>
<organism evidence="1 2">
    <name type="scientific">Trichonephila inaurata madagascariensis</name>
    <dbReference type="NCBI Taxonomy" id="2747483"/>
    <lineage>
        <taxon>Eukaryota</taxon>
        <taxon>Metazoa</taxon>
        <taxon>Ecdysozoa</taxon>
        <taxon>Arthropoda</taxon>
        <taxon>Chelicerata</taxon>
        <taxon>Arachnida</taxon>
        <taxon>Araneae</taxon>
        <taxon>Araneomorphae</taxon>
        <taxon>Entelegynae</taxon>
        <taxon>Araneoidea</taxon>
        <taxon>Nephilidae</taxon>
        <taxon>Trichonephila</taxon>
        <taxon>Trichonephila inaurata</taxon>
    </lineage>
</organism>